<name>A0A8H2VDF5_9SACH</name>
<dbReference type="InterPro" id="IPR036249">
    <property type="entry name" value="Thioredoxin-like_sf"/>
</dbReference>
<feature type="transmembrane region" description="Helical" evidence="9">
    <location>
        <begin position="270"/>
        <end position="292"/>
    </location>
</feature>
<keyword evidence="5 10" id="KW-0732">Signal</keyword>
<dbReference type="GeneID" id="64856418"/>
<evidence type="ECO:0000256" key="7">
    <source>
        <dbReference type="ARBA" id="ARBA00022989"/>
    </source>
</evidence>
<reference evidence="11 12" key="1">
    <citation type="submission" date="2020-05" db="EMBL/GenBank/DDBJ databases">
        <authorList>
            <person name="Casaregola S."/>
            <person name="Devillers H."/>
            <person name="Grondin C."/>
        </authorList>
    </citation>
    <scope>NUCLEOTIDE SEQUENCE [LARGE SCALE GENOMIC DNA]</scope>
    <source>
        <strain evidence="11 12">CLIB 1767</strain>
    </source>
</reference>
<dbReference type="RefSeq" id="XP_041405300.1">
    <property type="nucleotide sequence ID" value="XM_041549366.1"/>
</dbReference>
<comment type="subcellular location">
    <subcellularLocation>
        <location evidence="2">Endoplasmic reticulum membrane</location>
        <topology evidence="2">Multi-pass membrane protein</topology>
    </subcellularLocation>
</comment>
<dbReference type="Pfam" id="PF04756">
    <property type="entry name" value="OST3_OST6"/>
    <property type="match status" value="1"/>
</dbReference>
<dbReference type="GO" id="GO:0018279">
    <property type="term" value="P:protein N-linked glycosylation via asparagine"/>
    <property type="evidence" value="ECO:0007669"/>
    <property type="project" value="TreeGrafter"/>
</dbReference>
<keyword evidence="7 9" id="KW-1133">Transmembrane helix</keyword>
<evidence type="ECO:0000313" key="11">
    <source>
        <dbReference type="EMBL" id="CAB4253262.1"/>
    </source>
</evidence>
<feature type="signal peptide" evidence="10">
    <location>
        <begin position="1"/>
        <end position="22"/>
    </location>
</feature>
<feature type="transmembrane region" description="Helical" evidence="9">
    <location>
        <begin position="216"/>
        <end position="235"/>
    </location>
</feature>
<feature type="chain" id="PRO_5034848754" evidence="10">
    <location>
        <begin position="23"/>
        <end position="347"/>
    </location>
</feature>
<dbReference type="PANTHER" id="PTHR12692:SF0">
    <property type="entry name" value="GH11935P"/>
    <property type="match status" value="1"/>
</dbReference>
<dbReference type="PANTHER" id="PTHR12692">
    <property type="entry name" value="DOLICHYL-DIPHOSPHOOLIGOSACCHARIDE--PROTEIN GLYCOSYLTRANSFERASE-RELATED"/>
    <property type="match status" value="1"/>
</dbReference>
<evidence type="ECO:0000256" key="1">
    <source>
        <dbReference type="ARBA" id="ARBA00002791"/>
    </source>
</evidence>
<evidence type="ECO:0000313" key="12">
    <source>
        <dbReference type="Proteomes" id="UP000644660"/>
    </source>
</evidence>
<dbReference type="OrthoDB" id="67566at2759"/>
<organism evidence="11 12">
    <name type="scientific">Maudiozyma barnettii</name>
    <dbReference type="NCBI Taxonomy" id="61262"/>
    <lineage>
        <taxon>Eukaryota</taxon>
        <taxon>Fungi</taxon>
        <taxon>Dikarya</taxon>
        <taxon>Ascomycota</taxon>
        <taxon>Saccharomycotina</taxon>
        <taxon>Saccharomycetes</taxon>
        <taxon>Saccharomycetales</taxon>
        <taxon>Saccharomycetaceae</taxon>
        <taxon>Maudiozyma</taxon>
    </lineage>
</organism>
<comment type="caution">
    <text evidence="11">The sequence shown here is derived from an EMBL/GenBank/DDBJ whole genome shotgun (WGS) entry which is preliminary data.</text>
</comment>
<evidence type="ECO:0000256" key="5">
    <source>
        <dbReference type="ARBA" id="ARBA00022729"/>
    </source>
</evidence>
<keyword evidence="12" id="KW-1185">Reference proteome</keyword>
<dbReference type="Proteomes" id="UP000644660">
    <property type="component" value="Unassembled WGS sequence"/>
</dbReference>
<comment type="function">
    <text evidence="1">Subunit of the oligosaccharyl transferase (OST) complex that catalyzes the initial transfer of a defined glycan (Glc(3)Man(9)GlcNAc(2) in eukaryotes) from the lipid carrier dolichol-pyrophosphate to an asparagine residue within an Asn-X-Ser/Thr consensus motif in nascent polypeptide chains, the first step in protein N-glycosylation. N-glycosylation occurs cotranslationally and the complex associates with the Sec61 complex at the channel-forming translocon complex that mediates protein translocation across the endoplasmic reticulum (ER). All subunits are required for a maximal enzyme activity.</text>
</comment>
<dbReference type="InterPro" id="IPR021149">
    <property type="entry name" value="OligosaccharylTrfase_OST3/OST6"/>
</dbReference>
<dbReference type="AlphaFoldDB" id="A0A8H2VDF5"/>
<evidence type="ECO:0000256" key="10">
    <source>
        <dbReference type="SAM" id="SignalP"/>
    </source>
</evidence>
<keyword evidence="6" id="KW-0256">Endoplasmic reticulum</keyword>
<comment type="similarity">
    <text evidence="3">Belongs to the OST3/OST6 family.</text>
</comment>
<dbReference type="GO" id="GO:0008250">
    <property type="term" value="C:oligosaccharyltransferase complex"/>
    <property type="evidence" value="ECO:0007669"/>
    <property type="project" value="TreeGrafter"/>
</dbReference>
<evidence type="ECO:0000256" key="6">
    <source>
        <dbReference type="ARBA" id="ARBA00022824"/>
    </source>
</evidence>
<accession>A0A8H2VDF5</accession>
<dbReference type="SUPFAM" id="SSF52833">
    <property type="entry name" value="Thioredoxin-like"/>
    <property type="match status" value="1"/>
</dbReference>
<proteinExistence type="inferred from homology"/>
<dbReference type="Gene3D" id="3.40.30.10">
    <property type="entry name" value="Glutaredoxin"/>
    <property type="match status" value="1"/>
</dbReference>
<feature type="transmembrane region" description="Helical" evidence="9">
    <location>
        <begin position="184"/>
        <end position="201"/>
    </location>
</feature>
<dbReference type="GO" id="GO:0016740">
    <property type="term" value="F:transferase activity"/>
    <property type="evidence" value="ECO:0007669"/>
    <property type="project" value="UniProtKB-KW"/>
</dbReference>
<feature type="transmembrane region" description="Helical" evidence="9">
    <location>
        <begin position="304"/>
        <end position="330"/>
    </location>
</feature>
<evidence type="ECO:0000256" key="9">
    <source>
        <dbReference type="SAM" id="Phobius"/>
    </source>
</evidence>
<evidence type="ECO:0000256" key="3">
    <source>
        <dbReference type="ARBA" id="ARBA00009561"/>
    </source>
</evidence>
<keyword evidence="4 9" id="KW-0812">Transmembrane</keyword>
<protein>
    <submittedName>
        <fullName evidence="11">Similar to Saccharomyces cerevisiae YOR085W OST3 Gamma subunit of the oligosaccharyltransferase complex of the ER lumen</fullName>
    </submittedName>
</protein>
<evidence type="ECO:0000256" key="2">
    <source>
        <dbReference type="ARBA" id="ARBA00004477"/>
    </source>
</evidence>
<sequence>MLLDRFVSVCISALLLATTALAATREELAIKAQKSSNGIIELDDYSFKDTLEGPRDFYLIALLTCTEPGVGCTACFEFNPVFETIASSWIHDHPEGISLEDPSKALYFAKADLSDASAVPEIFKFYNIERVPRLMFFTPGGDINDYHLLNLPQQKANAGASEFIANLKIAVGINDYQVYEPRDWSTVIITAFSTFVIIYLLRKHSKIVTAVISSKYVWGVLCCAFITLMSGGYMYNKMRGTPLAGTDNNGGVVYFWPNEFQNQYGIESQIVSVLYGALSILFLALVLGIPNLSSFYKGSASGTMIVTVICAVLVVVIYVLFAGLTSLFGIKSARYPFELIKLSSLMS</sequence>
<evidence type="ECO:0000256" key="8">
    <source>
        <dbReference type="ARBA" id="ARBA00023136"/>
    </source>
</evidence>
<keyword evidence="11" id="KW-0808">Transferase</keyword>
<keyword evidence="8 9" id="KW-0472">Membrane</keyword>
<gene>
    <name evidence="11" type="ORF">KABA2_02S15400</name>
</gene>
<evidence type="ECO:0000256" key="4">
    <source>
        <dbReference type="ARBA" id="ARBA00022692"/>
    </source>
</evidence>
<dbReference type="EMBL" id="CAEFZW010000002">
    <property type="protein sequence ID" value="CAB4253262.1"/>
    <property type="molecule type" value="Genomic_DNA"/>
</dbReference>